<keyword evidence="3" id="KW-0328">Glycosyltransferase</keyword>
<dbReference type="GeneID" id="119745486"/>
<evidence type="ECO:0000256" key="6">
    <source>
        <dbReference type="ARBA" id="ARBA00022968"/>
    </source>
</evidence>
<dbReference type="InterPro" id="IPR038578">
    <property type="entry name" value="GT29-like_sf"/>
</dbReference>
<comment type="subcellular location">
    <subcellularLocation>
        <location evidence="1">Golgi apparatus membrane</location>
        <topology evidence="1">Single-pass type II membrane protein</topology>
    </subcellularLocation>
</comment>
<accession>A0A914BNS4</accession>
<proteinExistence type="inferred from homology"/>
<keyword evidence="8" id="KW-0333">Golgi apparatus</keyword>
<keyword evidence="6" id="KW-0735">Signal-anchor</keyword>
<evidence type="ECO:0000256" key="10">
    <source>
        <dbReference type="ARBA" id="ARBA00023180"/>
    </source>
</evidence>
<keyword evidence="4" id="KW-0808">Transferase</keyword>
<dbReference type="GO" id="GO:0000139">
    <property type="term" value="C:Golgi membrane"/>
    <property type="evidence" value="ECO:0007669"/>
    <property type="project" value="UniProtKB-SubCell"/>
</dbReference>
<evidence type="ECO:0000256" key="3">
    <source>
        <dbReference type="ARBA" id="ARBA00022676"/>
    </source>
</evidence>
<keyword evidence="10" id="KW-0325">Glycoprotein</keyword>
<keyword evidence="9 12" id="KW-0472">Membrane</keyword>
<evidence type="ECO:0000313" key="14">
    <source>
        <dbReference type="Proteomes" id="UP000887568"/>
    </source>
</evidence>
<evidence type="ECO:0000256" key="2">
    <source>
        <dbReference type="ARBA" id="ARBA00006003"/>
    </source>
</evidence>
<evidence type="ECO:0000256" key="8">
    <source>
        <dbReference type="ARBA" id="ARBA00023034"/>
    </source>
</evidence>
<evidence type="ECO:0000256" key="5">
    <source>
        <dbReference type="ARBA" id="ARBA00022692"/>
    </source>
</evidence>
<dbReference type="AlphaFoldDB" id="A0A914BNS4"/>
<dbReference type="InterPro" id="IPR001675">
    <property type="entry name" value="Glyco_trans_29"/>
</dbReference>
<dbReference type="OMA" id="YYMAGKP"/>
<evidence type="ECO:0000256" key="1">
    <source>
        <dbReference type="ARBA" id="ARBA00004323"/>
    </source>
</evidence>
<evidence type="ECO:0000256" key="9">
    <source>
        <dbReference type="ARBA" id="ARBA00023136"/>
    </source>
</evidence>
<keyword evidence="14" id="KW-1185">Reference proteome</keyword>
<evidence type="ECO:0000256" key="11">
    <source>
        <dbReference type="SAM" id="MobiDB-lite"/>
    </source>
</evidence>
<keyword evidence="5 12" id="KW-0812">Transmembrane</keyword>
<dbReference type="Pfam" id="PF00777">
    <property type="entry name" value="Glyco_transf_29"/>
    <property type="match status" value="1"/>
</dbReference>
<dbReference type="GO" id="GO:0003828">
    <property type="term" value="F:alpha-N-acetylneuraminate alpha-2,8-sialyltransferase activity"/>
    <property type="evidence" value="ECO:0007669"/>
    <property type="project" value="TreeGrafter"/>
</dbReference>
<dbReference type="InterPro" id="IPR050943">
    <property type="entry name" value="Glycosyltr_29_Sialyltrsf"/>
</dbReference>
<evidence type="ECO:0000256" key="12">
    <source>
        <dbReference type="SAM" id="Phobius"/>
    </source>
</evidence>
<organism evidence="13 14">
    <name type="scientific">Patiria miniata</name>
    <name type="common">Bat star</name>
    <name type="synonym">Asterina miniata</name>
    <dbReference type="NCBI Taxonomy" id="46514"/>
    <lineage>
        <taxon>Eukaryota</taxon>
        <taxon>Metazoa</taxon>
        <taxon>Echinodermata</taxon>
        <taxon>Eleutherozoa</taxon>
        <taxon>Asterozoa</taxon>
        <taxon>Asteroidea</taxon>
        <taxon>Valvatacea</taxon>
        <taxon>Valvatida</taxon>
        <taxon>Asterinidae</taxon>
        <taxon>Patiria</taxon>
    </lineage>
</organism>
<reference evidence="13" key="1">
    <citation type="submission" date="2022-11" db="UniProtKB">
        <authorList>
            <consortium name="EnsemblMetazoa"/>
        </authorList>
    </citation>
    <scope>IDENTIFICATION</scope>
</reference>
<dbReference type="CDD" id="cd23963">
    <property type="entry name" value="GT29_ST8SIA"/>
    <property type="match status" value="1"/>
</dbReference>
<dbReference type="Proteomes" id="UP000887568">
    <property type="component" value="Unplaced"/>
</dbReference>
<dbReference type="EnsemblMetazoa" id="XM_038221856.1">
    <property type="protein sequence ID" value="XP_038077784.1"/>
    <property type="gene ID" value="LOC119745486"/>
</dbReference>
<dbReference type="PANTHER" id="PTHR11987:SF36">
    <property type="entry name" value="SIA-ALPHA-2,3-GAL-BETA-1,4-GLCNAC-R:ALPHA 2,8-SIALYLTRANSFERASE"/>
    <property type="match status" value="1"/>
</dbReference>
<name>A0A914BNS4_PATMI</name>
<sequence>MAPTRTGQSSTAQLSVARWVAQRLGGLTCRCLLRNKFFLLALAVFGMTLVLLRSSIVDVADEAGDGFPVWRERGMDARVTPISQDIHGVRNESKIKIVITSAPVNDSQSKPTQRPTKPQPKSAPSPPKKAAVYDRRKPNFTEEINYFANIYNNSLPDGDKFFEYAARVIKRAWKPNPKNTETFRKDIRAALGEVGRSQNVYLTKDNTPEGSTMIYYMAGKPSKIANHIWSMLPDNSVFQPNRFKVCSVIGSSGILKGSRCGAEIDKSDFVFRFNLAPVRGFEVDVGRKTNFTTLNPTFIMKKVNSIKTKEDEAKMIDELRQFQESYMYLPGFAVSGSLRLLVKIAGVAMRANVTKPVYGSPDHFLVVANLWRKTLDTELKWPSTGLYAVSSLFDACDRIHVYGFWPFPKSVGGKAVPYHYNNNVKPTKVHNFDKEFKTLLMLHEKGIINLHLQSCK</sequence>
<dbReference type="Gene3D" id="3.90.1480.20">
    <property type="entry name" value="Glycosyl transferase family 29"/>
    <property type="match status" value="1"/>
</dbReference>
<dbReference type="GO" id="GO:0009311">
    <property type="term" value="P:oligosaccharide metabolic process"/>
    <property type="evidence" value="ECO:0007669"/>
    <property type="project" value="TreeGrafter"/>
</dbReference>
<evidence type="ECO:0000313" key="13">
    <source>
        <dbReference type="EnsemblMetazoa" id="XP_038077784.1"/>
    </source>
</evidence>
<keyword evidence="7 12" id="KW-1133">Transmembrane helix</keyword>
<feature type="compositionally biased region" description="Pro residues" evidence="11">
    <location>
        <begin position="117"/>
        <end position="127"/>
    </location>
</feature>
<dbReference type="OrthoDB" id="10264956at2759"/>
<dbReference type="RefSeq" id="XP_038077784.1">
    <property type="nucleotide sequence ID" value="XM_038221856.1"/>
</dbReference>
<feature type="region of interest" description="Disordered" evidence="11">
    <location>
        <begin position="100"/>
        <end position="134"/>
    </location>
</feature>
<evidence type="ECO:0000256" key="7">
    <source>
        <dbReference type="ARBA" id="ARBA00022989"/>
    </source>
</evidence>
<evidence type="ECO:0000256" key="4">
    <source>
        <dbReference type="ARBA" id="ARBA00022679"/>
    </source>
</evidence>
<feature type="transmembrane region" description="Helical" evidence="12">
    <location>
        <begin position="37"/>
        <end position="56"/>
    </location>
</feature>
<dbReference type="PANTHER" id="PTHR11987">
    <property type="entry name" value="ALPHA-2,8-SIALYLTRANSFERASE"/>
    <property type="match status" value="1"/>
</dbReference>
<comment type="similarity">
    <text evidence="2">Belongs to the glycosyltransferase 29 family.</text>
</comment>
<dbReference type="GO" id="GO:0006491">
    <property type="term" value="P:N-glycan processing"/>
    <property type="evidence" value="ECO:0007669"/>
    <property type="project" value="TreeGrafter"/>
</dbReference>
<protein>
    <submittedName>
        <fullName evidence="13">Uncharacterized protein</fullName>
    </submittedName>
</protein>